<gene>
    <name evidence="4" type="ORF">FA048_09765</name>
</gene>
<comment type="caution">
    <text evidence="4">The sequence shown here is derived from an EMBL/GenBank/DDBJ whole genome shotgun (WGS) entry which is preliminary data.</text>
</comment>
<dbReference type="InterPro" id="IPR041437">
    <property type="entry name" value="GH115_C"/>
</dbReference>
<sequence length="835" mass="94281">MLVRKSFLLSLLCFLCLTTNVLFAQEKKATIRITEKNIPLSFPIVENGKSSSVYIDEKDAEVVGIAAEAFKNDIYLLTNVTPKIFKNTPVLSTYPIIVGTIGKSYYIDQLIKTGKINKNTLVGKWETFSISVVENPAKGVKRALIIAGSDRRGTAFGVFELSRMLGVSPLNWWADVKPAHKNALYVTTGQSLIGPPSVKYRGIFINDEDWGIQPWAAKNMDTDVKDMGPKTYAKIFELLLRLKANYIWPAMHPSTKAFFYYKENPKVADKYAIVLGGSHCEPMLRNNVFEWAENFEHEYGKKPGEWRYDLNKNEMATYWTDRVLEAKNYEAVYTVGMRGIHDGSMPGPKDKNEKVRLLGEVIKDQRLMLDATNLTQPVNTIPQIFCPYKEVLSLYQAGLDLPDDVTIVWADDNHGYIRQLSNAQEQKRAGGSGVYYHISYWGAPHDYLWLSSISPSLISYELTKAYQYKADRLWVINVGDIKPAEMETQFAMDLAWDVNKWRPENAHNYAESWAAETFGQEFAKPIAEIKAIYYRLAHEAKPEHMGSVSFTDQQANERLAAYAAIYKNAVALNEKIPPRLKDAYFELILYPVQGAYLMNQKILYAKKSFLYADRGDKQGLVYAQKAKDAFEEIKTITVKYNKEIAGGKWDGIMDYRPRKLPVFDMPKVATSIAETVKNEVKSENKQVISATTFVQRFAPKGTMLQTIKGLGVSGKGISVFPLNFVPTKDNEFEKAAFLTYNVNFKTTGEHQIEVKCLPTQRVSATGKVRYAIGVGNEKPQIINISPAAENDIWKKNVLQGFASGITKHQITKVGNSVVKIYLLDPGIVINQLEIQ</sequence>
<organism evidence="4 5">
    <name type="scientific">Pedobacter polaris</name>
    <dbReference type="NCBI Taxonomy" id="2571273"/>
    <lineage>
        <taxon>Bacteria</taxon>
        <taxon>Pseudomonadati</taxon>
        <taxon>Bacteroidota</taxon>
        <taxon>Sphingobacteriia</taxon>
        <taxon>Sphingobacteriales</taxon>
        <taxon>Sphingobacteriaceae</taxon>
        <taxon>Pedobacter</taxon>
    </lineage>
</organism>
<evidence type="ECO:0000313" key="4">
    <source>
        <dbReference type="EMBL" id="TKC10462.1"/>
    </source>
</evidence>
<reference evidence="4 5" key="1">
    <citation type="submission" date="2019-04" db="EMBL/GenBank/DDBJ databases">
        <title>Pedobacter sp. RP-3-22 sp. nov., isolated from Arctic soil.</title>
        <authorList>
            <person name="Dahal R.H."/>
            <person name="Kim D.-U."/>
        </authorList>
    </citation>
    <scope>NUCLEOTIDE SEQUENCE [LARGE SCALE GENOMIC DNA]</scope>
    <source>
        <strain evidence="4 5">RP-3-22</strain>
    </source>
</reference>
<feature type="domain" description="Gylcosyl hydrolase 115 C-terminal" evidence="3">
    <location>
        <begin position="688"/>
        <end position="834"/>
    </location>
</feature>
<dbReference type="Pfam" id="PF15979">
    <property type="entry name" value="Glyco_hydro_115"/>
    <property type="match status" value="1"/>
</dbReference>
<dbReference type="GO" id="GO:0005975">
    <property type="term" value="P:carbohydrate metabolic process"/>
    <property type="evidence" value="ECO:0007669"/>
    <property type="project" value="UniProtKB-ARBA"/>
</dbReference>
<evidence type="ECO:0000313" key="5">
    <source>
        <dbReference type="Proteomes" id="UP000309488"/>
    </source>
</evidence>
<proteinExistence type="predicted"/>
<dbReference type="InterPro" id="IPR031924">
    <property type="entry name" value="GH115"/>
</dbReference>
<dbReference type="PANTHER" id="PTHR37842">
    <property type="match status" value="1"/>
</dbReference>
<keyword evidence="1" id="KW-0378">Hydrolase</keyword>
<dbReference type="GO" id="GO:0016787">
    <property type="term" value="F:hydrolase activity"/>
    <property type="evidence" value="ECO:0007669"/>
    <property type="project" value="UniProtKB-KW"/>
</dbReference>
<dbReference type="InterPro" id="IPR029018">
    <property type="entry name" value="Hex-like_dom2"/>
</dbReference>
<dbReference type="EMBL" id="SWBR01000002">
    <property type="protein sequence ID" value="TKC10462.1"/>
    <property type="molecule type" value="Genomic_DNA"/>
</dbReference>
<dbReference type="Gene3D" id="3.20.20.520">
    <property type="entry name" value="Glycosyl hydrolase family 115"/>
    <property type="match status" value="1"/>
</dbReference>
<keyword evidence="5" id="KW-1185">Reference proteome</keyword>
<dbReference type="InterPro" id="IPR042301">
    <property type="entry name" value="GH115_sf"/>
</dbReference>
<protein>
    <recommendedName>
        <fullName evidence="3">Gylcosyl hydrolase 115 C-terminal domain-containing protein</fullName>
    </recommendedName>
</protein>
<dbReference type="AlphaFoldDB" id="A0A4V5NZY0"/>
<dbReference type="Gene3D" id="3.30.379.10">
    <property type="entry name" value="Chitobiase/beta-hexosaminidase domain 2-like"/>
    <property type="match status" value="1"/>
</dbReference>
<dbReference type="PANTHER" id="PTHR37842:SF2">
    <property type="entry name" value="GYLCOSYL HYDROLASE 115 C-TERMINAL DOMAIN-CONTAINING PROTEIN"/>
    <property type="match status" value="1"/>
</dbReference>
<dbReference type="Gene3D" id="1.20.58.2150">
    <property type="match status" value="1"/>
</dbReference>
<feature type="chain" id="PRO_5020315676" description="Gylcosyl hydrolase 115 C-terminal domain-containing protein" evidence="2">
    <location>
        <begin position="25"/>
        <end position="835"/>
    </location>
</feature>
<name>A0A4V5NZY0_9SPHI</name>
<evidence type="ECO:0000256" key="1">
    <source>
        <dbReference type="ARBA" id="ARBA00022801"/>
    </source>
</evidence>
<evidence type="ECO:0000259" key="3">
    <source>
        <dbReference type="Pfam" id="PF17829"/>
    </source>
</evidence>
<feature type="signal peptide" evidence="2">
    <location>
        <begin position="1"/>
        <end position="24"/>
    </location>
</feature>
<dbReference type="Proteomes" id="UP000309488">
    <property type="component" value="Unassembled WGS sequence"/>
</dbReference>
<keyword evidence="2" id="KW-0732">Signal</keyword>
<accession>A0A4V5NZY0</accession>
<evidence type="ECO:0000256" key="2">
    <source>
        <dbReference type="SAM" id="SignalP"/>
    </source>
</evidence>
<dbReference type="SUPFAM" id="SSF55545">
    <property type="entry name" value="beta-N-acetylhexosaminidase-like domain"/>
    <property type="match status" value="1"/>
</dbReference>
<dbReference type="Pfam" id="PF17829">
    <property type="entry name" value="GH115_C"/>
    <property type="match status" value="1"/>
</dbReference>
<dbReference type="OrthoDB" id="8727830at2"/>
<dbReference type="Gene3D" id="2.60.120.1620">
    <property type="match status" value="1"/>
</dbReference>